<dbReference type="InParanoid" id="A0A194XVF1"/>
<reference evidence="1 2" key="1">
    <citation type="submission" date="2015-10" db="EMBL/GenBank/DDBJ databases">
        <title>Full genome of DAOMC 229536 Phialocephala scopiformis, a fungal endophyte of spruce producing the potent anti-insectan compound rugulosin.</title>
        <authorList>
            <consortium name="DOE Joint Genome Institute"/>
            <person name="Walker A.K."/>
            <person name="Frasz S.L."/>
            <person name="Seifert K.A."/>
            <person name="Miller J.D."/>
            <person name="Mondo S.J."/>
            <person name="Labutti K."/>
            <person name="Lipzen A."/>
            <person name="Dockter R."/>
            <person name="Kennedy M."/>
            <person name="Grigoriev I.V."/>
            <person name="Spatafora J.W."/>
        </authorList>
    </citation>
    <scope>NUCLEOTIDE SEQUENCE [LARGE SCALE GENOMIC DNA]</scope>
    <source>
        <strain evidence="1 2">CBS 120377</strain>
    </source>
</reference>
<name>A0A194XVF1_MOLSC</name>
<gene>
    <name evidence="1" type="ORF">LY89DRAFT_679406</name>
</gene>
<evidence type="ECO:0000313" key="2">
    <source>
        <dbReference type="Proteomes" id="UP000070700"/>
    </source>
</evidence>
<accession>A0A194XVF1</accession>
<evidence type="ECO:0000313" key="1">
    <source>
        <dbReference type="EMBL" id="KUJ24203.1"/>
    </source>
</evidence>
<dbReference type="KEGG" id="psco:LY89DRAFT_679406"/>
<dbReference type="RefSeq" id="XP_018078558.1">
    <property type="nucleotide sequence ID" value="XM_018213864.1"/>
</dbReference>
<dbReference type="GeneID" id="28823590"/>
<dbReference type="AlphaFoldDB" id="A0A194XVF1"/>
<proteinExistence type="predicted"/>
<dbReference type="Proteomes" id="UP000070700">
    <property type="component" value="Unassembled WGS sequence"/>
</dbReference>
<dbReference type="EMBL" id="KQ947404">
    <property type="protein sequence ID" value="KUJ24203.1"/>
    <property type="molecule type" value="Genomic_DNA"/>
</dbReference>
<protein>
    <submittedName>
        <fullName evidence="1">Uncharacterized protein</fullName>
    </submittedName>
</protein>
<feature type="non-terminal residue" evidence="1">
    <location>
        <position position="121"/>
    </location>
</feature>
<organism evidence="1 2">
    <name type="scientific">Mollisia scopiformis</name>
    <name type="common">Conifer needle endophyte fungus</name>
    <name type="synonym">Phialocephala scopiformis</name>
    <dbReference type="NCBI Taxonomy" id="149040"/>
    <lineage>
        <taxon>Eukaryota</taxon>
        <taxon>Fungi</taxon>
        <taxon>Dikarya</taxon>
        <taxon>Ascomycota</taxon>
        <taxon>Pezizomycotina</taxon>
        <taxon>Leotiomycetes</taxon>
        <taxon>Helotiales</taxon>
        <taxon>Mollisiaceae</taxon>
        <taxon>Mollisia</taxon>
    </lineage>
</organism>
<keyword evidence="2" id="KW-1185">Reference proteome</keyword>
<sequence>MRVSAPSSVVFHALMLYSTPQPRTLGDLVSPTILLLSCTNQSRSSRLIILLLSRNSVWVARMQSLWVAAPIIVTPPLIFVRTSLIDRYVKISDLDSRHMIPRLSQSSSIREGFGGFCLPAG</sequence>